<accession>B1KMF1</accession>
<dbReference type="AlphaFoldDB" id="B1KMF1"/>
<dbReference type="eggNOG" id="COG0438">
    <property type="taxonomic scope" value="Bacteria"/>
</dbReference>
<evidence type="ECO:0000259" key="2">
    <source>
        <dbReference type="Pfam" id="PF13477"/>
    </source>
</evidence>
<evidence type="ECO:0000313" key="3">
    <source>
        <dbReference type="EMBL" id="ACA85949.1"/>
    </source>
</evidence>
<dbReference type="RefSeq" id="WP_012324295.1">
    <property type="nucleotide sequence ID" value="NC_010506.1"/>
</dbReference>
<proteinExistence type="predicted"/>
<dbReference type="PANTHER" id="PTHR12526:SF638">
    <property type="entry name" value="SPORE COAT PROTEIN SA"/>
    <property type="match status" value="1"/>
</dbReference>
<dbReference type="InterPro" id="IPR028098">
    <property type="entry name" value="Glyco_trans_4-like_N"/>
</dbReference>
<dbReference type="PANTHER" id="PTHR12526">
    <property type="entry name" value="GLYCOSYLTRANSFERASE"/>
    <property type="match status" value="1"/>
</dbReference>
<evidence type="ECO:0000259" key="1">
    <source>
        <dbReference type="Pfam" id="PF00534"/>
    </source>
</evidence>
<keyword evidence="3" id="KW-0808">Transferase</keyword>
<dbReference type="CDD" id="cd03808">
    <property type="entry name" value="GT4_CapM-like"/>
    <property type="match status" value="1"/>
</dbReference>
<dbReference type="GO" id="GO:0016757">
    <property type="term" value="F:glycosyltransferase activity"/>
    <property type="evidence" value="ECO:0007669"/>
    <property type="project" value="InterPro"/>
</dbReference>
<sequence precursor="true">MKIIIIGGVAQSLINFRGDLIKSFLNANYDVVCISGETDHKYVEQLEKLGCKFIPCKLKRTSLNPLADLLLLFNFIMIFRQEKPDVILAYTIKPVVWGGIASKLFSRTKFYGLITGLGFSFQKGSLKRNILCSLVKRLYKFALSGASGVIFQNSDNQNVFIKNRLINREVSTVVPGSGVNLSHFAQTPLPKGKITFLMISRLLGEKGVREYIEAAKQIRTRYQNVSFHLVGPIDSSPDGIPQNEVLEWQESRYIEYFGSSSDVRPFIEACHVFVLPSYHEGMPRTVLEAMSMARPILTTEVPGCKDTVTPGVNGFLVQHGRADLLAERVGWFIDNEESLQEMGQKSRCMAEDIFDVRKINASLFDIMSLKRNFNDKKTI</sequence>
<dbReference type="STRING" id="392500.Swoo_1663"/>
<dbReference type="GO" id="GO:1901135">
    <property type="term" value="P:carbohydrate derivative metabolic process"/>
    <property type="evidence" value="ECO:0007669"/>
    <property type="project" value="UniProtKB-ARBA"/>
</dbReference>
<dbReference type="KEGG" id="swd:Swoo_1663"/>
<organism evidence="3 4">
    <name type="scientific">Shewanella woodyi (strain ATCC 51908 / MS32)</name>
    <dbReference type="NCBI Taxonomy" id="392500"/>
    <lineage>
        <taxon>Bacteria</taxon>
        <taxon>Pseudomonadati</taxon>
        <taxon>Pseudomonadota</taxon>
        <taxon>Gammaproteobacteria</taxon>
        <taxon>Alteromonadales</taxon>
        <taxon>Shewanellaceae</taxon>
        <taxon>Shewanella</taxon>
    </lineage>
</organism>
<dbReference type="SUPFAM" id="SSF53756">
    <property type="entry name" value="UDP-Glycosyltransferase/glycogen phosphorylase"/>
    <property type="match status" value="1"/>
</dbReference>
<dbReference type="EMBL" id="CP000961">
    <property type="protein sequence ID" value="ACA85949.1"/>
    <property type="molecule type" value="Genomic_DNA"/>
</dbReference>
<evidence type="ECO:0000313" key="4">
    <source>
        <dbReference type="Proteomes" id="UP000002168"/>
    </source>
</evidence>
<dbReference type="InterPro" id="IPR001296">
    <property type="entry name" value="Glyco_trans_1"/>
</dbReference>
<name>B1KMF1_SHEWM</name>
<dbReference type="Pfam" id="PF00534">
    <property type="entry name" value="Glycos_transf_1"/>
    <property type="match status" value="1"/>
</dbReference>
<keyword evidence="4" id="KW-1185">Reference proteome</keyword>
<reference evidence="3 4" key="1">
    <citation type="submission" date="2008-02" db="EMBL/GenBank/DDBJ databases">
        <title>Complete sequence of Shewanella woodyi ATCC 51908.</title>
        <authorList>
            <consortium name="US DOE Joint Genome Institute"/>
            <person name="Copeland A."/>
            <person name="Lucas S."/>
            <person name="Lapidus A."/>
            <person name="Glavina del Rio T."/>
            <person name="Dalin E."/>
            <person name="Tice H."/>
            <person name="Bruce D."/>
            <person name="Goodwin L."/>
            <person name="Pitluck S."/>
            <person name="Sims D."/>
            <person name="Brettin T."/>
            <person name="Detter J.C."/>
            <person name="Han C."/>
            <person name="Kuske C.R."/>
            <person name="Schmutz J."/>
            <person name="Larimer F."/>
            <person name="Land M."/>
            <person name="Hauser L."/>
            <person name="Kyrpides N."/>
            <person name="Lykidis A."/>
            <person name="Zhao J.-S."/>
            <person name="Richardson P."/>
        </authorList>
    </citation>
    <scope>NUCLEOTIDE SEQUENCE [LARGE SCALE GENOMIC DNA]</scope>
    <source>
        <strain evidence="4">ATCC 51908 / MS32</strain>
    </source>
</reference>
<feature type="domain" description="Glycosyltransferase subfamily 4-like N-terminal" evidence="2">
    <location>
        <begin position="20"/>
        <end position="153"/>
    </location>
</feature>
<dbReference type="HOGENOM" id="CLU_009583_8_1_6"/>
<dbReference type="Gene3D" id="3.40.50.2000">
    <property type="entry name" value="Glycogen Phosphorylase B"/>
    <property type="match status" value="2"/>
</dbReference>
<protein>
    <submittedName>
        <fullName evidence="3">Glycosyl transferase group 1</fullName>
    </submittedName>
</protein>
<dbReference type="CAZy" id="GT4">
    <property type="family name" value="Glycosyltransferase Family 4"/>
</dbReference>
<dbReference type="Proteomes" id="UP000002168">
    <property type="component" value="Chromosome"/>
</dbReference>
<feature type="domain" description="Glycosyl transferase family 1" evidence="1">
    <location>
        <begin position="183"/>
        <end position="347"/>
    </location>
</feature>
<gene>
    <name evidence="3" type="ordered locus">Swoo_1663</name>
</gene>
<dbReference type="Pfam" id="PF13477">
    <property type="entry name" value="Glyco_trans_4_2"/>
    <property type="match status" value="1"/>
</dbReference>